<evidence type="ECO:0000313" key="7">
    <source>
        <dbReference type="Proteomes" id="UP000677803"/>
    </source>
</evidence>
<dbReference type="PROSITE" id="PS50049">
    <property type="entry name" value="THD_2"/>
    <property type="match status" value="1"/>
</dbReference>
<feature type="domain" description="THD" evidence="5">
    <location>
        <begin position="1"/>
        <end position="163"/>
    </location>
</feature>
<comment type="subcellular location">
    <subcellularLocation>
        <location evidence="1">Membrane</location>
    </subcellularLocation>
</comment>
<sequence length="163" mass="16888">METEPGGVASGVVWSPGTGQAFSQGGLLLTNNSVRVPRSGLYFVYSQASFRVSCNHGDQMATGATATATPLSHSVWRLSDSLGGKRVPLMGAVRSACGGGGAQEEGVAHGNGGHGGNGGAWFHAIYLGAVFQLNRGDLLQTETNQLQELETEEGRTFFGAFAL</sequence>
<evidence type="ECO:0000256" key="3">
    <source>
        <dbReference type="ARBA" id="ARBA00022514"/>
    </source>
</evidence>
<dbReference type="SUPFAM" id="SSF49842">
    <property type="entry name" value="TNF-like"/>
    <property type="match status" value="1"/>
</dbReference>
<proteinExistence type="inferred from homology"/>
<dbReference type="GO" id="GO:0006955">
    <property type="term" value="P:immune response"/>
    <property type="evidence" value="ECO:0007669"/>
    <property type="project" value="InterPro"/>
</dbReference>
<evidence type="ECO:0000313" key="6">
    <source>
        <dbReference type="EMBL" id="CAG6022081.1"/>
    </source>
</evidence>
<dbReference type="Pfam" id="PF00229">
    <property type="entry name" value="TNF"/>
    <property type="match status" value="1"/>
</dbReference>
<dbReference type="PRINTS" id="PR01236">
    <property type="entry name" value="TNFBETA"/>
</dbReference>
<dbReference type="InterPro" id="IPR006052">
    <property type="entry name" value="TNF_dom"/>
</dbReference>
<evidence type="ECO:0000259" key="5">
    <source>
        <dbReference type="PROSITE" id="PS50049"/>
    </source>
</evidence>
<protein>
    <submittedName>
        <fullName evidence="6">(Atlantic silverside) hypothetical protein</fullName>
    </submittedName>
</protein>
<dbReference type="GO" id="GO:0016020">
    <property type="term" value="C:membrane"/>
    <property type="evidence" value="ECO:0007669"/>
    <property type="project" value="UniProtKB-SubCell"/>
</dbReference>
<dbReference type="GO" id="GO:0005164">
    <property type="term" value="F:tumor necrosis factor receptor binding"/>
    <property type="evidence" value="ECO:0007669"/>
    <property type="project" value="InterPro"/>
</dbReference>
<dbReference type="PANTHER" id="PTHR11471">
    <property type="entry name" value="TUMOR NECROSIS FACTOR FAMILY MEMBER"/>
    <property type="match status" value="1"/>
</dbReference>
<dbReference type="GO" id="GO:0005615">
    <property type="term" value="C:extracellular space"/>
    <property type="evidence" value="ECO:0007669"/>
    <property type="project" value="UniProtKB-KW"/>
</dbReference>
<dbReference type="OrthoDB" id="9940698at2759"/>
<evidence type="ECO:0000256" key="1">
    <source>
        <dbReference type="ARBA" id="ARBA00004370"/>
    </source>
</evidence>
<keyword evidence="4" id="KW-0472">Membrane</keyword>
<dbReference type="InterPro" id="IPR008983">
    <property type="entry name" value="Tumour_necrosis_fac-like_dom"/>
</dbReference>
<comment type="similarity">
    <text evidence="2">Belongs to the tumor necrosis factor family.</text>
</comment>
<gene>
    <name evidence="6" type="ORF">MMEN_LOCUS22329</name>
</gene>
<evidence type="ECO:0000256" key="2">
    <source>
        <dbReference type="ARBA" id="ARBA00008670"/>
    </source>
</evidence>
<accession>A0A8S4BV31</accession>
<dbReference type="CDD" id="cd00184">
    <property type="entry name" value="TNF"/>
    <property type="match status" value="1"/>
</dbReference>
<reference evidence="6" key="1">
    <citation type="submission" date="2021-05" db="EMBL/GenBank/DDBJ databases">
        <authorList>
            <person name="Tigano A."/>
        </authorList>
    </citation>
    <scope>NUCLEOTIDE SEQUENCE</scope>
</reference>
<dbReference type="PANTHER" id="PTHR11471:SF23">
    <property type="entry name" value="TUMOR NECROSIS FACTOR"/>
    <property type="match status" value="1"/>
</dbReference>
<dbReference type="EMBL" id="CAJRST010041777">
    <property type="protein sequence ID" value="CAG6022081.1"/>
    <property type="molecule type" value="Genomic_DNA"/>
</dbReference>
<comment type="caution">
    <text evidence="6">The sequence shown here is derived from an EMBL/GenBank/DDBJ whole genome shotgun (WGS) entry which is preliminary data.</text>
</comment>
<dbReference type="Gene3D" id="2.60.120.40">
    <property type="match status" value="1"/>
</dbReference>
<dbReference type="Proteomes" id="UP000677803">
    <property type="component" value="Unassembled WGS sequence"/>
</dbReference>
<organism evidence="6 7">
    <name type="scientific">Menidia menidia</name>
    <name type="common">Atlantic silverside</name>
    <dbReference type="NCBI Taxonomy" id="238744"/>
    <lineage>
        <taxon>Eukaryota</taxon>
        <taxon>Metazoa</taxon>
        <taxon>Chordata</taxon>
        <taxon>Craniata</taxon>
        <taxon>Vertebrata</taxon>
        <taxon>Euteleostomi</taxon>
        <taxon>Actinopterygii</taxon>
        <taxon>Neopterygii</taxon>
        <taxon>Teleostei</taxon>
        <taxon>Neoteleostei</taxon>
        <taxon>Acanthomorphata</taxon>
        <taxon>Ovalentaria</taxon>
        <taxon>Atherinomorphae</taxon>
        <taxon>Atheriniformes</taxon>
        <taxon>Atherinopsidae</taxon>
        <taxon>Menidiinae</taxon>
        <taxon>Menidia</taxon>
    </lineage>
</organism>
<dbReference type="SMART" id="SM00207">
    <property type="entry name" value="TNF"/>
    <property type="match status" value="1"/>
</dbReference>
<name>A0A8S4BV31_9TELE</name>
<dbReference type="InterPro" id="IPR002960">
    <property type="entry name" value="TNF_beta"/>
</dbReference>
<keyword evidence="7" id="KW-1185">Reference proteome</keyword>
<dbReference type="GO" id="GO:0005125">
    <property type="term" value="F:cytokine activity"/>
    <property type="evidence" value="ECO:0007669"/>
    <property type="project" value="UniProtKB-KW"/>
</dbReference>
<dbReference type="AlphaFoldDB" id="A0A8S4BV31"/>
<evidence type="ECO:0000256" key="4">
    <source>
        <dbReference type="ARBA" id="ARBA00023136"/>
    </source>
</evidence>
<keyword evidence="3" id="KW-0202">Cytokine</keyword>